<evidence type="ECO:0000256" key="6">
    <source>
        <dbReference type="ARBA" id="ARBA00023163"/>
    </source>
</evidence>
<name>A0ABX1QII4_9RHOO</name>
<keyword evidence="5" id="KW-0238">DNA-binding</keyword>
<dbReference type="SUPFAM" id="SSF47729">
    <property type="entry name" value="IHF-like DNA-binding proteins"/>
    <property type="match status" value="1"/>
</dbReference>
<evidence type="ECO:0000313" key="10">
    <source>
        <dbReference type="EMBL" id="NMG76916.1"/>
    </source>
</evidence>
<proteinExistence type="inferred from homology"/>
<evidence type="ECO:0000256" key="7">
    <source>
        <dbReference type="ARBA" id="ARBA00023172"/>
    </source>
</evidence>
<reference evidence="10 11" key="1">
    <citation type="submission" date="2019-12" db="EMBL/GenBank/DDBJ databases">
        <title>Comparative genomics gives insights into the taxonomy of the Azoarcus-Aromatoleum group and reveals separate origins of nif in the plant-associated Azoarcus and non-plant-associated Aromatoleum sub-groups.</title>
        <authorList>
            <person name="Lafos M."/>
            <person name="Maluk M."/>
            <person name="Batista M."/>
            <person name="Junghare M."/>
            <person name="Carmona M."/>
            <person name="Faoro H."/>
            <person name="Cruz L.M."/>
            <person name="Battistoni F."/>
            <person name="De Souza E."/>
            <person name="Pedrosa F."/>
            <person name="Chen W.-M."/>
            <person name="Poole P.S."/>
            <person name="Dixon R.A."/>
            <person name="James E.K."/>
        </authorList>
    </citation>
    <scope>NUCLEOTIDE SEQUENCE [LARGE SCALE GENOMIC DNA]</scope>
    <source>
        <strain evidence="10 11">22Lin</strain>
    </source>
</reference>
<feature type="region of interest" description="Disordered" evidence="9">
    <location>
        <begin position="84"/>
        <end position="105"/>
    </location>
</feature>
<dbReference type="InterPro" id="IPR000119">
    <property type="entry name" value="Hist_DNA-bd"/>
</dbReference>
<dbReference type="CDD" id="cd13835">
    <property type="entry name" value="IHF_A"/>
    <property type="match status" value="1"/>
</dbReference>
<dbReference type="PANTHER" id="PTHR33175">
    <property type="entry name" value="DNA-BINDING PROTEIN HU"/>
    <property type="match status" value="1"/>
</dbReference>
<evidence type="ECO:0000256" key="3">
    <source>
        <dbReference type="ARBA" id="ARBA00022845"/>
    </source>
</evidence>
<keyword evidence="4" id="KW-0805">Transcription regulation</keyword>
<feature type="compositionally biased region" description="Basic residues" evidence="9">
    <location>
        <begin position="85"/>
        <end position="95"/>
    </location>
</feature>
<gene>
    <name evidence="10" type="ORF">GPA25_19370</name>
</gene>
<dbReference type="InterPro" id="IPR005684">
    <property type="entry name" value="IHF_alpha"/>
</dbReference>
<comment type="caution">
    <text evidence="10">The sequence shown here is derived from an EMBL/GenBank/DDBJ whole genome shotgun (WGS) entry which is preliminary data.</text>
</comment>
<dbReference type="PANTHER" id="PTHR33175:SF2">
    <property type="entry name" value="INTEGRATION HOST FACTOR SUBUNIT ALPHA"/>
    <property type="match status" value="1"/>
</dbReference>
<dbReference type="NCBIfam" id="NF001401">
    <property type="entry name" value="PRK00285.1"/>
    <property type="match status" value="1"/>
</dbReference>
<dbReference type="InterPro" id="IPR010992">
    <property type="entry name" value="IHF-like_DNA-bd_dom_sf"/>
</dbReference>
<dbReference type="Pfam" id="PF00216">
    <property type="entry name" value="Bac_DNA_binding"/>
    <property type="match status" value="1"/>
</dbReference>
<evidence type="ECO:0000256" key="8">
    <source>
        <dbReference type="RuleBase" id="RU003939"/>
    </source>
</evidence>
<dbReference type="Gene3D" id="4.10.520.10">
    <property type="entry name" value="IHF-like DNA-binding proteins"/>
    <property type="match status" value="1"/>
</dbReference>
<dbReference type="EMBL" id="WTVQ01000044">
    <property type="protein sequence ID" value="NMG76916.1"/>
    <property type="molecule type" value="Genomic_DNA"/>
</dbReference>
<comment type="similarity">
    <text evidence="1 8">Belongs to the bacterial histone-like protein family.</text>
</comment>
<evidence type="ECO:0000256" key="1">
    <source>
        <dbReference type="ARBA" id="ARBA00010529"/>
    </source>
</evidence>
<accession>A0ABX1QII4</accession>
<keyword evidence="3" id="KW-0810">Translation regulation</keyword>
<dbReference type="Proteomes" id="UP000648984">
    <property type="component" value="Unassembled WGS sequence"/>
</dbReference>
<evidence type="ECO:0000313" key="11">
    <source>
        <dbReference type="Proteomes" id="UP000648984"/>
    </source>
</evidence>
<dbReference type="PRINTS" id="PR01727">
    <property type="entry name" value="DNABINDINGHU"/>
</dbReference>
<protein>
    <recommendedName>
        <fullName evidence="2">Integration host factor subunit alpha</fullName>
    </recommendedName>
</protein>
<evidence type="ECO:0000256" key="5">
    <source>
        <dbReference type="ARBA" id="ARBA00023125"/>
    </source>
</evidence>
<organism evidence="10 11">
    <name type="scientific">Aromatoleum diolicum</name>
    <dbReference type="NCBI Taxonomy" id="75796"/>
    <lineage>
        <taxon>Bacteria</taxon>
        <taxon>Pseudomonadati</taxon>
        <taxon>Pseudomonadota</taxon>
        <taxon>Betaproteobacteria</taxon>
        <taxon>Rhodocyclales</taxon>
        <taxon>Rhodocyclaceae</taxon>
        <taxon>Aromatoleum</taxon>
    </lineage>
</organism>
<dbReference type="InterPro" id="IPR020816">
    <property type="entry name" value="Histone-like_DNA-bd_CS"/>
</dbReference>
<keyword evidence="6" id="KW-0804">Transcription</keyword>
<evidence type="ECO:0000256" key="4">
    <source>
        <dbReference type="ARBA" id="ARBA00023015"/>
    </source>
</evidence>
<evidence type="ECO:0000256" key="2">
    <source>
        <dbReference type="ARBA" id="ARBA00018329"/>
    </source>
</evidence>
<keyword evidence="11" id="KW-1185">Reference proteome</keyword>
<dbReference type="SMART" id="SM00411">
    <property type="entry name" value="BHL"/>
    <property type="match status" value="1"/>
</dbReference>
<dbReference type="PROSITE" id="PS00045">
    <property type="entry name" value="HISTONE_LIKE"/>
    <property type="match status" value="1"/>
</dbReference>
<keyword evidence="7" id="KW-0233">DNA recombination</keyword>
<sequence>MALTKAGIVQALIDSIGITRSEAAEIVDAFFDELVSSLAAGSDVKLSGFGSFRLRAKPPRPGHNPKTVEQVTVTARRVATFHPNPKLKLKVGKRTGKTENTGKANEACSQLCDRMTRA</sequence>
<evidence type="ECO:0000256" key="9">
    <source>
        <dbReference type="SAM" id="MobiDB-lite"/>
    </source>
</evidence>